<dbReference type="CDD" id="cd05401">
    <property type="entry name" value="NT_GlnE_GlnD_like"/>
    <property type="match status" value="1"/>
</dbReference>
<keyword evidence="2" id="KW-0129">CBS domain</keyword>
<dbReference type="InterPro" id="IPR018821">
    <property type="entry name" value="DUF294_put_nucleoTrafse_sb-bd"/>
</dbReference>
<dbReference type="InterPro" id="IPR046342">
    <property type="entry name" value="CBS_dom_sf"/>
</dbReference>
<dbReference type="SUPFAM" id="SSF51206">
    <property type="entry name" value="cAMP-binding domain-like"/>
    <property type="match status" value="1"/>
</dbReference>
<dbReference type="InterPro" id="IPR014710">
    <property type="entry name" value="RmlC-like_jellyroll"/>
</dbReference>
<evidence type="ECO:0000313" key="5">
    <source>
        <dbReference type="Proteomes" id="UP001256588"/>
    </source>
</evidence>
<reference evidence="4 5" key="1">
    <citation type="submission" date="2023-07" db="EMBL/GenBank/DDBJ databases">
        <title>Sorghum-associated microbial communities from plants grown in Nebraska, USA.</title>
        <authorList>
            <person name="Schachtman D."/>
        </authorList>
    </citation>
    <scope>NUCLEOTIDE SEQUENCE [LARGE SCALE GENOMIC DNA]</scope>
    <source>
        <strain evidence="4 5">4099</strain>
    </source>
</reference>
<comment type="subcellular location">
    <subcellularLocation>
        <location evidence="1">Cytoplasm</location>
    </subcellularLocation>
</comment>
<organism evidence="4 5">
    <name type="scientific">Luteimonas terrae</name>
    <dbReference type="NCBI Taxonomy" id="1530191"/>
    <lineage>
        <taxon>Bacteria</taxon>
        <taxon>Pseudomonadati</taxon>
        <taxon>Pseudomonadota</taxon>
        <taxon>Gammaproteobacteria</taxon>
        <taxon>Lysobacterales</taxon>
        <taxon>Lysobacteraceae</taxon>
        <taxon>Luteimonas</taxon>
    </lineage>
</organism>
<dbReference type="InterPro" id="IPR051257">
    <property type="entry name" value="Diverse_CBS-Domain"/>
</dbReference>
<dbReference type="Pfam" id="PF00571">
    <property type="entry name" value="CBS"/>
    <property type="match status" value="2"/>
</dbReference>
<dbReference type="SUPFAM" id="SSF54631">
    <property type="entry name" value="CBS-domain pair"/>
    <property type="match status" value="1"/>
</dbReference>
<dbReference type="Gene3D" id="2.60.120.10">
    <property type="entry name" value="Jelly Rolls"/>
    <property type="match status" value="1"/>
</dbReference>
<protein>
    <submittedName>
        <fullName evidence="4">CBS domain-containing protein</fullName>
    </submittedName>
</protein>
<dbReference type="InterPro" id="IPR005105">
    <property type="entry name" value="GlnD_Uridyltrans_N"/>
</dbReference>
<dbReference type="CDD" id="cd00038">
    <property type="entry name" value="CAP_ED"/>
    <property type="match status" value="1"/>
</dbReference>
<gene>
    <name evidence="4" type="ORF">J2W68_000292</name>
</gene>
<dbReference type="PANTHER" id="PTHR43080:SF2">
    <property type="entry name" value="CBS DOMAIN-CONTAINING PROTEIN"/>
    <property type="match status" value="1"/>
</dbReference>
<dbReference type="RefSeq" id="WP_310231985.1">
    <property type="nucleotide sequence ID" value="NZ_JAVDWO010000001.1"/>
</dbReference>
<feature type="domain" description="Cyclic nucleotide-binding" evidence="3">
    <location>
        <begin position="13"/>
        <end position="115"/>
    </location>
</feature>
<dbReference type="Proteomes" id="UP001256588">
    <property type="component" value="Unassembled WGS sequence"/>
</dbReference>
<evidence type="ECO:0000256" key="1">
    <source>
        <dbReference type="ARBA" id="ARBA00004496"/>
    </source>
</evidence>
<sequence>MDPVPGLDLDHPPFDLLDAPGRARLQASVDIGFHPADTTLIEAGQASPHVYVILKGLVHAYARDVDGVEQRFADYGPGDVFGAWAVLAGRARLRYRTAGECLCFLIPAEVFRALIAGNSRFAAYFNEGLATKGQLSVSGDARRESAELMLTRVDEAQLAPAVHVTGTTSIADATAQLRDAGVDCLLVDTSGVPEPGIVTRTDLLDAIALQRLPLDAPVGPLANRPLVCVDARDVLFQALIGMTERRIERVVVRTGDGGIAGTLGIAEVLSHFASHSHLISLRLARARSLDEITAAASGMTGLVRSLAAHGARMPYLMGLVSALNERVMAQVFEHVVPAEYRHRVCLLVMGSEGRREQLLKTDQDNALVLADDLDWPGLEAAMDRFSAALSTIGYPPCPGRVMVDNPHWRMTARQWQARVAHWRDHYGGEAALDLSIALDARPIAGNAALFAPVKTALMTLGQDEILMHHLAAGALGFGAPLTFFGRMRSDAQGIDLKKGGIFPVVHGLRCLALRHGVAATASIERCEALAALGALPGDLQRDLPQALNVFQRMRLDAQLAALANGRVADNHVDTAGLRRLDRELLRDALHVVKAFREHVRRVFHVPG</sequence>
<dbReference type="EMBL" id="JAVDWO010000001">
    <property type="protein sequence ID" value="MDR7191590.1"/>
    <property type="molecule type" value="Genomic_DNA"/>
</dbReference>
<dbReference type="Pfam" id="PF03445">
    <property type="entry name" value="DUF294"/>
    <property type="match status" value="1"/>
</dbReference>
<name>A0ABU1XS79_9GAMM</name>
<dbReference type="InterPro" id="IPR018490">
    <property type="entry name" value="cNMP-bd_dom_sf"/>
</dbReference>
<dbReference type="Gene3D" id="3.10.580.10">
    <property type="entry name" value="CBS-domain"/>
    <property type="match status" value="1"/>
</dbReference>
<evidence type="ECO:0000256" key="2">
    <source>
        <dbReference type="ARBA" id="ARBA00023122"/>
    </source>
</evidence>
<dbReference type="Pfam" id="PF00027">
    <property type="entry name" value="cNMP_binding"/>
    <property type="match status" value="1"/>
</dbReference>
<evidence type="ECO:0000313" key="4">
    <source>
        <dbReference type="EMBL" id="MDR7191590.1"/>
    </source>
</evidence>
<dbReference type="InterPro" id="IPR000595">
    <property type="entry name" value="cNMP-bd_dom"/>
</dbReference>
<keyword evidence="5" id="KW-1185">Reference proteome</keyword>
<dbReference type="PANTHER" id="PTHR43080">
    <property type="entry name" value="CBS DOMAIN-CONTAINING PROTEIN CBSX3, MITOCHONDRIAL"/>
    <property type="match status" value="1"/>
</dbReference>
<proteinExistence type="predicted"/>
<comment type="caution">
    <text evidence="4">The sequence shown here is derived from an EMBL/GenBank/DDBJ whole genome shotgun (WGS) entry which is preliminary data.</text>
</comment>
<dbReference type="InterPro" id="IPR000644">
    <property type="entry name" value="CBS_dom"/>
</dbReference>
<dbReference type="PROSITE" id="PS50042">
    <property type="entry name" value="CNMP_BINDING_3"/>
    <property type="match status" value="1"/>
</dbReference>
<accession>A0ABU1XS79</accession>
<evidence type="ECO:0000259" key="3">
    <source>
        <dbReference type="PROSITE" id="PS50042"/>
    </source>
</evidence>
<dbReference type="SMART" id="SM00100">
    <property type="entry name" value="cNMP"/>
    <property type="match status" value="1"/>
</dbReference>
<dbReference type="Pfam" id="PF10335">
    <property type="entry name" value="DUF294_C"/>
    <property type="match status" value="1"/>
</dbReference>